<dbReference type="InterPro" id="IPR020846">
    <property type="entry name" value="MFS_dom"/>
</dbReference>
<protein>
    <submittedName>
        <fullName evidence="8">MFS transporter</fullName>
    </submittedName>
</protein>
<keyword evidence="3 6" id="KW-1133">Transmembrane helix</keyword>
<evidence type="ECO:0000313" key="8">
    <source>
        <dbReference type="EMBL" id="MFI1464953.1"/>
    </source>
</evidence>
<feature type="transmembrane region" description="Helical" evidence="6">
    <location>
        <begin position="26"/>
        <end position="44"/>
    </location>
</feature>
<feature type="compositionally biased region" description="Basic and acidic residues" evidence="5">
    <location>
        <begin position="427"/>
        <end position="438"/>
    </location>
</feature>
<evidence type="ECO:0000256" key="4">
    <source>
        <dbReference type="ARBA" id="ARBA00023136"/>
    </source>
</evidence>
<evidence type="ECO:0000256" key="2">
    <source>
        <dbReference type="ARBA" id="ARBA00022692"/>
    </source>
</evidence>
<dbReference type="InterPro" id="IPR011701">
    <property type="entry name" value="MFS"/>
</dbReference>
<dbReference type="PROSITE" id="PS50850">
    <property type="entry name" value="MFS"/>
    <property type="match status" value="1"/>
</dbReference>
<proteinExistence type="predicted"/>
<reference evidence="8 9" key="1">
    <citation type="submission" date="2024-10" db="EMBL/GenBank/DDBJ databases">
        <title>The Natural Products Discovery Center: Release of the First 8490 Sequenced Strains for Exploring Actinobacteria Biosynthetic Diversity.</title>
        <authorList>
            <person name="Kalkreuter E."/>
            <person name="Kautsar S.A."/>
            <person name="Yang D."/>
            <person name="Bader C.D."/>
            <person name="Teijaro C.N."/>
            <person name="Fluegel L."/>
            <person name="Davis C.M."/>
            <person name="Simpson J.R."/>
            <person name="Lauterbach L."/>
            <person name="Steele A.D."/>
            <person name="Gui C."/>
            <person name="Meng S."/>
            <person name="Li G."/>
            <person name="Viehrig K."/>
            <person name="Ye F."/>
            <person name="Su P."/>
            <person name="Kiefer A.F."/>
            <person name="Nichols A."/>
            <person name="Cepeda A.J."/>
            <person name="Yan W."/>
            <person name="Fan B."/>
            <person name="Jiang Y."/>
            <person name="Adhikari A."/>
            <person name="Zheng C.-J."/>
            <person name="Schuster L."/>
            <person name="Cowan T.M."/>
            <person name="Smanski M.J."/>
            <person name="Chevrette M.G."/>
            <person name="De Carvalho L.P.S."/>
            <person name="Shen B."/>
        </authorList>
    </citation>
    <scope>NUCLEOTIDE SEQUENCE [LARGE SCALE GENOMIC DNA]</scope>
    <source>
        <strain evidence="8 9">NPDC020568</strain>
    </source>
</reference>
<dbReference type="RefSeq" id="WP_081595951.1">
    <property type="nucleotide sequence ID" value="NZ_JBIRUQ010000011.1"/>
</dbReference>
<dbReference type="EMBL" id="JBIRUQ010000011">
    <property type="protein sequence ID" value="MFI1464953.1"/>
    <property type="molecule type" value="Genomic_DNA"/>
</dbReference>
<gene>
    <name evidence="8" type="ORF">ACH4WX_29925</name>
</gene>
<feature type="transmembrane region" description="Helical" evidence="6">
    <location>
        <begin position="186"/>
        <end position="205"/>
    </location>
</feature>
<evidence type="ECO:0000256" key="3">
    <source>
        <dbReference type="ARBA" id="ARBA00022989"/>
    </source>
</evidence>
<sequence length="471" mass="49600">MSKSSPETAAPRDHAGPRMSVRHSSAYRWVVLTMCWAAFTMTSVDRSTWGPASASVSDSLAVPIAAIGIFATCYYIGYVASNAFGGFLTDWLGGRMILSLTGLVAGSFMIVFGTIESITAGLIVQGIVGLFAGADYAGGLKLIATWFSPAQRGFAMGVFMTATSLGTVIANAVVPRLIEASGWRESYHVFGIVTVVISVLCFVLLRDRPQGATEQTAPQKSRAGALPDLRPLLRNRDLLLLAVTGFGGLWGTYGFVTWSNTLMVKANGIDPVDAGTVLVIFAGVAVLAKPMVGWVTDQLRLGQKLPIIVILVVFGGTLLTFGSLSSLTQFLWCAPLLGLGAYAYSPLTAALTPALAGRDLVGSAAGGVNAIWQLGSVVVPAVVGFVFHATGSFYAAFIVLAIGPFAGAATCCFIRSDRPRKSGTSGHTDRPDPADHKVTVQRQTSKGRSRRRAPAARSIRVADRSSTTAER</sequence>
<evidence type="ECO:0000256" key="1">
    <source>
        <dbReference type="ARBA" id="ARBA00004651"/>
    </source>
</evidence>
<evidence type="ECO:0000313" key="9">
    <source>
        <dbReference type="Proteomes" id="UP001611263"/>
    </source>
</evidence>
<dbReference type="Gene3D" id="1.20.1250.20">
    <property type="entry name" value="MFS general substrate transporter like domains"/>
    <property type="match status" value="2"/>
</dbReference>
<name>A0ABW7TYS8_9NOCA</name>
<accession>A0ABW7TYS8</accession>
<dbReference type="InterPro" id="IPR036259">
    <property type="entry name" value="MFS_trans_sf"/>
</dbReference>
<feature type="transmembrane region" description="Helical" evidence="6">
    <location>
        <begin position="336"/>
        <end position="356"/>
    </location>
</feature>
<evidence type="ECO:0000256" key="6">
    <source>
        <dbReference type="SAM" id="Phobius"/>
    </source>
</evidence>
<dbReference type="PANTHER" id="PTHR23527:SF1">
    <property type="entry name" value="BLL3282 PROTEIN"/>
    <property type="match status" value="1"/>
</dbReference>
<keyword evidence="2 6" id="KW-0812">Transmembrane</keyword>
<comment type="subcellular location">
    <subcellularLocation>
        <location evidence="1">Cell membrane</location>
        <topology evidence="1">Multi-pass membrane protein</topology>
    </subcellularLocation>
</comment>
<comment type="caution">
    <text evidence="8">The sequence shown here is derived from an EMBL/GenBank/DDBJ whole genome shotgun (WGS) entry which is preliminary data.</text>
</comment>
<dbReference type="GeneID" id="93508670"/>
<feature type="domain" description="Major facilitator superfamily (MFS) profile" evidence="7">
    <location>
        <begin position="31"/>
        <end position="419"/>
    </location>
</feature>
<evidence type="ECO:0000256" key="5">
    <source>
        <dbReference type="SAM" id="MobiDB-lite"/>
    </source>
</evidence>
<dbReference type="Pfam" id="PF07690">
    <property type="entry name" value="MFS_1"/>
    <property type="match status" value="1"/>
</dbReference>
<feature type="transmembrane region" description="Helical" evidence="6">
    <location>
        <begin position="96"/>
        <end position="115"/>
    </location>
</feature>
<keyword evidence="4 6" id="KW-0472">Membrane</keyword>
<dbReference type="SUPFAM" id="SSF103473">
    <property type="entry name" value="MFS general substrate transporter"/>
    <property type="match status" value="1"/>
</dbReference>
<dbReference type="Proteomes" id="UP001611263">
    <property type="component" value="Unassembled WGS sequence"/>
</dbReference>
<evidence type="ECO:0000259" key="7">
    <source>
        <dbReference type="PROSITE" id="PS50850"/>
    </source>
</evidence>
<feature type="region of interest" description="Disordered" evidence="5">
    <location>
        <begin position="419"/>
        <end position="471"/>
    </location>
</feature>
<feature type="transmembrane region" description="Helical" evidence="6">
    <location>
        <begin position="238"/>
        <end position="256"/>
    </location>
</feature>
<feature type="transmembrane region" description="Helical" evidence="6">
    <location>
        <begin position="121"/>
        <end position="142"/>
    </location>
</feature>
<feature type="transmembrane region" description="Helical" evidence="6">
    <location>
        <begin position="276"/>
        <end position="295"/>
    </location>
</feature>
<dbReference type="PANTHER" id="PTHR23527">
    <property type="entry name" value="BLL3282 PROTEIN"/>
    <property type="match status" value="1"/>
</dbReference>
<feature type="transmembrane region" description="Helical" evidence="6">
    <location>
        <begin position="154"/>
        <end position="174"/>
    </location>
</feature>
<feature type="compositionally biased region" description="Basic residues" evidence="5">
    <location>
        <begin position="445"/>
        <end position="454"/>
    </location>
</feature>
<keyword evidence="9" id="KW-1185">Reference proteome</keyword>
<feature type="transmembrane region" description="Helical" evidence="6">
    <location>
        <begin position="368"/>
        <end position="387"/>
    </location>
</feature>
<dbReference type="InterPro" id="IPR052952">
    <property type="entry name" value="MFS-Transporter"/>
</dbReference>
<feature type="transmembrane region" description="Helical" evidence="6">
    <location>
        <begin position="307"/>
        <end position="324"/>
    </location>
</feature>
<feature type="transmembrane region" description="Helical" evidence="6">
    <location>
        <begin position="393"/>
        <end position="414"/>
    </location>
</feature>
<feature type="transmembrane region" description="Helical" evidence="6">
    <location>
        <begin position="64"/>
        <end position="84"/>
    </location>
</feature>
<organism evidence="8 9">
    <name type="scientific">Nocardia carnea</name>
    <dbReference type="NCBI Taxonomy" id="37328"/>
    <lineage>
        <taxon>Bacteria</taxon>
        <taxon>Bacillati</taxon>
        <taxon>Actinomycetota</taxon>
        <taxon>Actinomycetes</taxon>
        <taxon>Mycobacteriales</taxon>
        <taxon>Nocardiaceae</taxon>
        <taxon>Nocardia</taxon>
    </lineage>
</organism>